<evidence type="ECO:0000256" key="7">
    <source>
        <dbReference type="ARBA" id="ARBA00022989"/>
    </source>
</evidence>
<name>A0A433XB14_9HYPH</name>
<keyword evidence="5 9" id="KW-0064">Aspartyl protease</keyword>
<gene>
    <name evidence="9 12" type="primary">lspA</name>
    <name evidence="12" type="ORF">EMQ25_10060</name>
</gene>
<evidence type="ECO:0000256" key="1">
    <source>
        <dbReference type="ARBA" id="ARBA00006139"/>
    </source>
</evidence>
<dbReference type="Proteomes" id="UP000281547">
    <property type="component" value="Unassembled WGS sequence"/>
</dbReference>
<dbReference type="GO" id="GO:0006508">
    <property type="term" value="P:proteolysis"/>
    <property type="evidence" value="ECO:0007669"/>
    <property type="project" value="UniProtKB-KW"/>
</dbReference>
<dbReference type="EMBL" id="RZNJ01000003">
    <property type="protein sequence ID" value="RUT31198.1"/>
    <property type="molecule type" value="Genomic_DNA"/>
</dbReference>
<comment type="caution">
    <text evidence="12">The sequence shown here is derived from an EMBL/GenBank/DDBJ whole genome shotgun (WGS) entry which is preliminary data.</text>
</comment>
<evidence type="ECO:0000256" key="11">
    <source>
        <dbReference type="RuleBase" id="RU004181"/>
    </source>
</evidence>
<organism evidence="12 13">
    <name type="scientific">Arsenicitalea aurantiaca</name>
    <dbReference type="NCBI Taxonomy" id="1783274"/>
    <lineage>
        <taxon>Bacteria</taxon>
        <taxon>Pseudomonadati</taxon>
        <taxon>Pseudomonadota</taxon>
        <taxon>Alphaproteobacteria</taxon>
        <taxon>Hyphomicrobiales</taxon>
        <taxon>Devosiaceae</taxon>
        <taxon>Arsenicitalea</taxon>
    </lineage>
</organism>
<dbReference type="NCBIfam" id="TIGR00077">
    <property type="entry name" value="lspA"/>
    <property type="match status" value="1"/>
</dbReference>
<evidence type="ECO:0000313" key="13">
    <source>
        <dbReference type="Proteomes" id="UP000281547"/>
    </source>
</evidence>
<comment type="pathway">
    <text evidence="9">Protein modification; lipoprotein biosynthesis (signal peptide cleavage).</text>
</comment>
<sequence>MRALLAHPARGWFGSRVPRSVAARRTGHARTSGRGARGVTDEARRSATISILVGLLVFGLDRIHKFVQVSADCIEIGATRCVGGDIFARLPMSPTGWTGGEVQQVTGFFDYVLVWNTGISYGLFGSMPVWGLSLIMVAAIVGLSIWWLRGDTTIVRTGLMLIIGGALSNLIDRVIYGAVADFFHFHWQGYSFYIFNIADVAITLGVGFLLLDVLGFGRPRRKPKEA</sequence>
<keyword evidence="8 9" id="KW-0472">Membrane</keyword>
<feature type="transmembrane region" description="Helical" evidence="9">
    <location>
        <begin position="192"/>
        <end position="214"/>
    </location>
</feature>
<accession>A0A433XB14</accession>
<dbReference type="PANTHER" id="PTHR33695">
    <property type="entry name" value="LIPOPROTEIN SIGNAL PEPTIDASE"/>
    <property type="match status" value="1"/>
</dbReference>
<keyword evidence="7 9" id="KW-1133">Transmembrane helix</keyword>
<keyword evidence="13" id="KW-1185">Reference proteome</keyword>
<comment type="catalytic activity">
    <reaction evidence="9 10">
        <text>Release of signal peptides from bacterial membrane prolipoproteins. Hydrolyzes -Xaa-Yaa-Zaa-|-(S,diacylglyceryl)Cys-, in which Xaa is hydrophobic (preferably Leu), and Yaa (Ala or Ser) and Zaa (Gly or Ala) have small, neutral side chains.</text>
        <dbReference type="EC" id="3.4.23.36"/>
    </reaction>
</comment>
<evidence type="ECO:0000256" key="9">
    <source>
        <dbReference type="HAMAP-Rule" id="MF_00161"/>
    </source>
</evidence>
<dbReference type="GO" id="GO:0005886">
    <property type="term" value="C:plasma membrane"/>
    <property type="evidence" value="ECO:0007669"/>
    <property type="project" value="UniProtKB-SubCell"/>
</dbReference>
<dbReference type="UniPathway" id="UPA00665"/>
<evidence type="ECO:0000256" key="4">
    <source>
        <dbReference type="ARBA" id="ARBA00022692"/>
    </source>
</evidence>
<keyword evidence="2 9" id="KW-1003">Cell membrane</keyword>
<comment type="caution">
    <text evidence="9">Lacks conserved residue(s) required for the propagation of feature annotation.</text>
</comment>
<reference evidence="12 13" key="1">
    <citation type="journal article" date="2016" name="Int. J. Syst. Evol. Microbiol.">
        <title>Arsenicitalea aurantiaca gen. nov., sp. nov., a new member of the family Hyphomicrobiaceae, isolated from high-arsenic sediment.</title>
        <authorList>
            <person name="Mu Y."/>
            <person name="Zhou L."/>
            <person name="Zeng X.C."/>
            <person name="Liu L."/>
            <person name="Pan Y."/>
            <person name="Chen X."/>
            <person name="Wang J."/>
            <person name="Li S."/>
            <person name="Li W.J."/>
            <person name="Wang Y."/>
        </authorList>
    </citation>
    <scope>NUCLEOTIDE SEQUENCE [LARGE SCALE GENOMIC DNA]</scope>
    <source>
        <strain evidence="12 13">42-50</strain>
    </source>
</reference>
<dbReference type="GO" id="GO:0004190">
    <property type="term" value="F:aspartic-type endopeptidase activity"/>
    <property type="evidence" value="ECO:0007669"/>
    <property type="project" value="UniProtKB-UniRule"/>
</dbReference>
<evidence type="ECO:0000256" key="10">
    <source>
        <dbReference type="RuleBase" id="RU000594"/>
    </source>
</evidence>
<comment type="subcellular location">
    <subcellularLocation>
        <location evidence="9">Cell membrane</location>
        <topology evidence="9">Multi-pass membrane protein</topology>
    </subcellularLocation>
</comment>
<dbReference type="PROSITE" id="PS00855">
    <property type="entry name" value="SPASE_II"/>
    <property type="match status" value="1"/>
</dbReference>
<feature type="transmembrane region" description="Helical" evidence="9">
    <location>
        <begin position="160"/>
        <end position="180"/>
    </location>
</feature>
<dbReference type="EC" id="3.4.23.36" evidence="9"/>
<dbReference type="Pfam" id="PF01252">
    <property type="entry name" value="Peptidase_A8"/>
    <property type="match status" value="1"/>
</dbReference>
<dbReference type="PANTHER" id="PTHR33695:SF1">
    <property type="entry name" value="LIPOPROTEIN SIGNAL PEPTIDASE"/>
    <property type="match status" value="1"/>
</dbReference>
<keyword evidence="3 9" id="KW-0645">Protease</keyword>
<comment type="similarity">
    <text evidence="1 9 11">Belongs to the peptidase A8 family.</text>
</comment>
<dbReference type="PRINTS" id="PR00781">
    <property type="entry name" value="LIPOSIGPTASE"/>
</dbReference>
<keyword evidence="6 9" id="KW-0378">Hydrolase</keyword>
<evidence type="ECO:0000256" key="8">
    <source>
        <dbReference type="ARBA" id="ARBA00023136"/>
    </source>
</evidence>
<dbReference type="InterPro" id="IPR001872">
    <property type="entry name" value="Peptidase_A8"/>
</dbReference>
<feature type="transmembrane region" description="Helical" evidence="9">
    <location>
        <begin position="129"/>
        <end position="148"/>
    </location>
</feature>
<feature type="active site" evidence="9">
    <location>
        <position position="181"/>
    </location>
</feature>
<comment type="function">
    <text evidence="9 10">This protein specifically catalyzes the removal of signal peptides from prolipoproteins.</text>
</comment>
<protein>
    <recommendedName>
        <fullName evidence="9">Lipoprotein signal peptidase</fullName>
        <ecNumber evidence="9">3.4.23.36</ecNumber>
    </recommendedName>
    <alternativeName>
        <fullName evidence="9">Prolipoprotein signal peptidase</fullName>
    </alternativeName>
    <alternativeName>
        <fullName evidence="9">Signal peptidase II</fullName>
        <shortName evidence="9">SPase II</shortName>
    </alternativeName>
</protein>
<evidence type="ECO:0000256" key="5">
    <source>
        <dbReference type="ARBA" id="ARBA00022750"/>
    </source>
</evidence>
<keyword evidence="4 9" id="KW-0812">Transmembrane</keyword>
<evidence type="ECO:0000256" key="6">
    <source>
        <dbReference type="ARBA" id="ARBA00022801"/>
    </source>
</evidence>
<dbReference type="AlphaFoldDB" id="A0A433XB14"/>
<evidence type="ECO:0000256" key="2">
    <source>
        <dbReference type="ARBA" id="ARBA00022475"/>
    </source>
</evidence>
<proteinExistence type="inferred from homology"/>
<evidence type="ECO:0000313" key="12">
    <source>
        <dbReference type="EMBL" id="RUT31198.1"/>
    </source>
</evidence>
<feature type="active site" evidence="9">
    <location>
        <position position="199"/>
    </location>
</feature>
<dbReference type="HAMAP" id="MF_00161">
    <property type="entry name" value="LspA"/>
    <property type="match status" value="1"/>
</dbReference>
<evidence type="ECO:0000256" key="3">
    <source>
        <dbReference type="ARBA" id="ARBA00022670"/>
    </source>
</evidence>